<dbReference type="VEuPathDB" id="PlasmoDB:PfNF54_120027400"/>
<reference evidence="1 4" key="2">
    <citation type="submission" date="2018-05" db="EMBL/GenBank/DDBJ databases">
        <title>Genome assembly of Plasmodium falciparum NF54 DiCre.</title>
        <authorList>
            <person name="Baumgarten S."/>
            <person name="Treeck M."/>
            <person name="Scherf A."/>
        </authorList>
    </citation>
    <scope>NUCLEOTIDE SEQUENCE [LARGE SCALE GENOMIC DNA]</scope>
    <source>
        <strain evidence="1">NF54</strain>
    </source>
</reference>
<proteinExistence type="predicted"/>
<dbReference type="Proteomes" id="UP000754359">
    <property type="component" value="Unassembled WGS sequence"/>
</dbReference>
<reference evidence="2 3" key="1">
    <citation type="submission" date="2017-11" db="EMBL/GenBank/DDBJ databases">
        <title>Plasmodium falciparum NF54 genome assembly.</title>
        <authorList>
            <person name="Bryant J.M."/>
            <person name="Baumgarten S."/>
            <person name="Scheidig-Benatar C."/>
            <person name="Scherf A."/>
        </authorList>
    </citation>
    <scope>NUCLEOTIDE SEQUENCE [LARGE SCALE GENOMIC DNA]</scope>
    <source>
        <strain evidence="2">NF54</strain>
    </source>
</reference>
<evidence type="ECO:0000313" key="2">
    <source>
        <dbReference type="EMBL" id="PKC48357.1"/>
    </source>
</evidence>
<dbReference type="Proteomes" id="UP000232684">
    <property type="component" value="Unassembled WGS sequence"/>
</dbReference>
<accession>A0A2I0BYI1</accession>
<dbReference type="AlphaFoldDB" id="A0A2I0BYI1"/>
<evidence type="ECO:0000313" key="1">
    <source>
        <dbReference type="EMBL" id="KAF4327239.1"/>
    </source>
</evidence>
<evidence type="ECO:0000313" key="4">
    <source>
        <dbReference type="Proteomes" id="UP000754359"/>
    </source>
</evidence>
<evidence type="ECO:0000313" key="3">
    <source>
        <dbReference type="Proteomes" id="UP000232684"/>
    </source>
</evidence>
<dbReference type="EMBL" id="QFXU01000022">
    <property type="protein sequence ID" value="KAF4327239.1"/>
    <property type="molecule type" value="Genomic_DNA"/>
</dbReference>
<name>A0A2I0BYI1_PLAFO</name>
<comment type="caution">
    <text evidence="2">The sequence shown here is derived from an EMBL/GenBank/DDBJ whole genome shotgun (WGS) entry which is preliminary data.</text>
</comment>
<gene>
    <name evidence="2" type="ORF">CK202_1772</name>
    <name evidence="1" type="ORF">CYL21_4721</name>
</gene>
<sequence>MFCYFPLKCPSRYVFKKYFDLKRRKNIFLSFSYEERNFSSNDIKCSPQLIIKCVNETYKSKSFNKIKWNCIQNDIIKNIEKFNITEIIHLINILSRLHVGSNILIHFIPNIVSKINDIKYDKITQILICYMKANIRNKQFYYVLCSKINNDIQKISYSFLIKLLYTLNFYSSLSNDDLLNVEKKIIRSVIDNFKSFLESNQDINNKNKKNINSIHHKKDTLIDNTIRNHNHNHNHNHNCNHNCNKDISGINSKDTTLNINKNITIEQSSNQIIKSADEKNISCQYNNVYLKNYNFILLFYSLSNYLFHHIFKEKYSCIDQKEYIENKTIIQLKGKYIEMLNKINEPKEIKALHELNIFHTLLLYKSIINTIYISDNNMCIQKEIFIFNHIHEKINNNIIINFKKDTIHIRGKINELIKYMQILQQNIIQYMQKRKDHFKFYFKNNILLIKNILTILQEKNKNDIKRYYLWHREKIEMIQKMLRQVEMESLGINNNNNKQKN</sequence>
<organism evidence="2 3">
    <name type="scientific">Plasmodium falciparum (isolate NF54)</name>
    <dbReference type="NCBI Taxonomy" id="5843"/>
    <lineage>
        <taxon>Eukaryota</taxon>
        <taxon>Sar</taxon>
        <taxon>Alveolata</taxon>
        <taxon>Apicomplexa</taxon>
        <taxon>Aconoidasida</taxon>
        <taxon>Haemosporida</taxon>
        <taxon>Plasmodiidae</taxon>
        <taxon>Plasmodium</taxon>
        <taxon>Plasmodium (Laverania)</taxon>
    </lineage>
</organism>
<dbReference type="EMBL" id="NYMT01000004">
    <property type="protein sequence ID" value="PKC48357.1"/>
    <property type="molecule type" value="Genomic_DNA"/>
</dbReference>
<protein>
    <submittedName>
        <fullName evidence="2">Uncharacterized protein</fullName>
    </submittedName>
</protein>